<evidence type="ECO:0000256" key="3">
    <source>
        <dbReference type="ARBA" id="ARBA00023163"/>
    </source>
</evidence>
<dbReference type="RefSeq" id="WP_025382244.1">
    <property type="nucleotide sequence ID" value="NZ_CABIHS010000095.1"/>
</dbReference>
<dbReference type="InterPro" id="IPR038309">
    <property type="entry name" value="Rsd/AlgQ_sf"/>
</dbReference>
<comment type="similarity">
    <text evidence="4 5">Belongs to the Rsd/AlgQ family.</text>
</comment>
<keyword evidence="3 4" id="KW-0804">Transcription</keyword>
<reference evidence="7 9" key="2">
    <citation type="submission" date="2015-03" db="EMBL/GenBank/DDBJ databases">
        <authorList>
            <person name="Murphy D."/>
        </authorList>
    </citation>
    <scope>NUCLEOTIDE SEQUENCE [LARGE SCALE GENOMIC DNA]</scope>
    <source>
        <strain evidence="7 9">Y233</strain>
    </source>
</reference>
<evidence type="ECO:0000256" key="2">
    <source>
        <dbReference type="ARBA" id="ARBA00023015"/>
    </source>
</evidence>
<dbReference type="InterPro" id="IPR023785">
    <property type="entry name" value="Sigma70_reg_Rsd"/>
</dbReference>
<comment type="subunit">
    <text evidence="4">Interacts with RpoD.</text>
</comment>
<gene>
    <name evidence="4 7" type="primary">rsd</name>
    <name evidence="6" type="ORF">BF17_09550</name>
    <name evidence="7" type="ORF">ERS008667_03972</name>
</gene>
<dbReference type="EMBL" id="CQBK01000044">
    <property type="protein sequence ID" value="CNI64753.1"/>
    <property type="molecule type" value="Genomic_DNA"/>
</dbReference>
<dbReference type="InterPro" id="IPR007448">
    <property type="entry name" value="Sigma70_reg_Rsd_AlgQ"/>
</dbReference>
<dbReference type="Pfam" id="PF04353">
    <property type="entry name" value="Rsd_AlgQ"/>
    <property type="match status" value="1"/>
</dbReference>
<dbReference type="KEGG" id="ysi:BF17_09550"/>
<evidence type="ECO:0000313" key="8">
    <source>
        <dbReference type="Proteomes" id="UP000019439"/>
    </source>
</evidence>
<sequence length="169" mass="19196">MLNRLESLTQRVGGSNELIDQWLHARKELLVSYCTVIGIKPQKEKHTPLNAKTLENFCHNLVDYLSSGHFHIYDRIIKEVEGASSPKMALTAKIHPALKNNTQTIMAFHDRYTNIEIDDDSCTEYQQALSDIGEALDARFKLEDQLIQWAAESWQAAQPADADKKSQVN</sequence>
<evidence type="ECO:0000313" key="6">
    <source>
        <dbReference type="EMBL" id="AHK19524.1"/>
    </source>
</evidence>
<keyword evidence="8" id="KW-1185">Reference proteome</keyword>
<reference evidence="6 8" key="1">
    <citation type="journal article" date="2014" name="Genome Announc.">
        <title>Genome Sequence of Yersinia similis Y228T, a Member of the Yersinia pseudotuberculosis Complex.</title>
        <authorList>
            <person name="Sprague L.D."/>
            <person name="Neubauer H."/>
        </authorList>
    </citation>
    <scope>NUCLEOTIDE SEQUENCE [LARGE SCALE GENOMIC DNA]</scope>
    <source>
        <strain evidence="6 8">228</strain>
    </source>
</reference>
<evidence type="ECO:0000256" key="5">
    <source>
        <dbReference type="RuleBase" id="RU004409"/>
    </source>
</evidence>
<dbReference type="Proteomes" id="UP000038204">
    <property type="component" value="Unassembled WGS sequence"/>
</dbReference>
<comment type="function">
    <text evidence="4">Binds RpoD and negatively regulates RpoD-mediated transcription activation by preventing the interaction between the primary sigma factor RpoD with the catalytic core of the RNA polymerase and with promoter DNA. May be involved in replacement of the RNA polymerase sigma subunit from RpoD to RpoS during the transition from exponential growth to the stationary phase.</text>
</comment>
<evidence type="ECO:0000313" key="7">
    <source>
        <dbReference type="EMBL" id="CNI64753.1"/>
    </source>
</evidence>
<dbReference type="PATRIC" id="fig|367190.3.peg.1839"/>
<evidence type="ECO:0000256" key="1">
    <source>
        <dbReference type="ARBA" id="ARBA00022490"/>
    </source>
</evidence>
<dbReference type="GO" id="GO:0006355">
    <property type="term" value="P:regulation of DNA-templated transcription"/>
    <property type="evidence" value="ECO:0007669"/>
    <property type="project" value="InterPro"/>
</dbReference>
<dbReference type="AlphaFoldDB" id="A0A0T9RJS6"/>
<dbReference type="GeneID" id="96663784"/>
<protein>
    <recommendedName>
        <fullName evidence="4">Regulator of sigma D</fullName>
    </recommendedName>
</protein>
<name>A0A0T9RJS6_9GAMM</name>
<comment type="subcellular location">
    <subcellularLocation>
        <location evidence="4">Cytoplasm</location>
    </subcellularLocation>
</comment>
<dbReference type="Gene3D" id="1.20.120.1370">
    <property type="entry name" value="Regulator of RNA polymerase sigma(70) subunit, domain 4"/>
    <property type="match status" value="1"/>
</dbReference>
<keyword evidence="2 4" id="KW-0805">Transcription regulation</keyword>
<dbReference type="HAMAP" id="MF_01181">
    <property type="entry name" value="Rsd"/>
    <property type="match status" value="1"/>
</dbReference>
<dbReference type="Proteomes" id="UP000019439">
    <property type="component" value="Chromosome"/>
</dbReference>
<dbReference type="EMBL" id="CP007230">
    <property type="protein sequence ID" value="AHK19524.1"/>
    <property type="molecule type" value="Genomic_DNA"/>
</dbReference>
<organism evidence="7 9">
    <name type="scientific">Yersinia similis</name>
    <dbReference type="NCBI Taxonomy" id="367190"/>
    <lineage>
        <taxon>Bacteria</taxon>
        <taxon>Pseudomonadati</taxon>
        <taxon>Pseudomonadota</taxon>
        <taxon>Gammaproteobacteria</taxon>
        <taxon>Enterobacterales</taxon>
        <taxon>Yersiniaceae</taxon>
        <taxon>Yersinia</taxon>
    </lineage>
</organism>
<accession>A0A0T9RJS6</accession>
<proteinExistence type="inferred from homology"/>
<dbReference type="NCBIfam" id="NF008723">
    <property type="entry name" value="PRK11718.1"/>
    <property type="match status" value="1"/>
</dbReference>
<evidence type="ECO:0000256" key="4">
    <source>
        <dbReference type="HAMAP-Rule" id="MF_01181"/>
    </source>
</evidence>
<keyword evidence="1 4" id="KW-0963">Cytoplasm</keyword>
<dbReference type="PIRSF" id="PIRSF016548">
    <property type="entry name" value="Rsd_AlgQ"/>
    <property type="match status" value="1"/>
</dbReference>
<dbReference type="GO" id="GO:0005737">
    <property type="term" value="C:cytoplasm"/>
    <property type="evidence" value="ECO:0007669"/>
    <property type="project" value="UniProtKB-SubCell"/>
</dbReference>
<evidence type="ECO:0000313" key="9">
    <source>
        <dbReference type="Proteomes" id="UP000038204"/>
    </source>
</evidence>